<gene>
    <name evidence="2" type="ORF">GCM10010302_65730</name>
</gene>
<comment type="caution">
    <text evidence="2">The sequence shown here is derived from an EMBL/GenBank/DDBJ whole genome shotgun (WGS) entry which is preliminary data.</text>
</comment>
<feature type="region of interest" description="Disordered" evidence="1">
    <location>
        <begin position="19"/>
        <end position="85"/>
    </location>
</feature>
<dbReference type="EMBL" id="BAAABV010000028">
    <property type="protein sequence ID" value="GAA0317509.1"/>
    <property type="molecule type" value="Genomic_DNA"/>
</dbReference>
<protein>
    <submittedName>
        <fullName evidence="2">Uncharacterized protein</fullName>
    </submittedName>
</protein>
<feature type="region of interest" description="Disordered" evidence="1">
    <location>
        <begin position="107"/>
        <end position="154"/>
    </location>
</feature>
<evidence type="ECO:0000313" key="2">
    <source>
        <dbReference type="EMBL" id="GAA0317509.1"/>
    </source>
</evidence>
<proteinExistence type="predicted"/>
<reference evidence="3" key="1">
    <citation type="journal article" date="2019" name="Int. J. Syst. Evol. Microbiol.">
        <title>The Global Catalogue of Microorganisms (GCM) 10K type strain sequencing project: providing services to taxonomists for standard genome sequencing and annotation.</title>
        <authorList>
            <consortium name="The Broad Institute Genomics Platform"/>
            <consortium name="The Broad Institute Genome Sequencing Center for Infectious Disease"/>
            <person name="Wu L."/>
            <person name="Ma J."/>
        </authorList>
    </citation>
    <scope>NUCLEOTIDE SEQUENCE [LARGE SCALE GENOMIC DNA]</scope>
    <source>
        <strain evidence="3">JCM 4505</strain>
    </source>
</reference>
<feature type="compositionally biased region" description="Basic and acidic residues" evidence="1">
    <location>
        <begin position="140"/>
        <end position="154"/>
    </location>
</feature>
<sequence length="154" mass="17616">MRGLPHPVRRGRLLPFLNSSGRHVRPSLPFQRAYGPGRFPGSRSRRASRNPRTGDLALFERVSTPPGQRPQASRGAREHQFTDRRRIPRYGFLPVPFMEHQYQSCAHPEDAVEPVPHRTVTPDVFERRRPPAPPRTPRAGRVDAVRDPARRRAA</sequence>
<dbReference type="Proteomes" id="UP001501867">
    <property type="component" value="Unassembled WGS sequence"/>
</dbReference>
<organism evidence="2 3">
    <name type="scientific">Streptomyces polychromogenes</name>
    <dbReference type="NCBI Taxonomy" id="67342"/>
    <lineage>
        <taxon>Bacteria</taxon>
        <taxon>Bacillati</taxon>
        <taxon>Actinomycetota</taxon>
        <taxon>Actinomycetes</taxon>
        <taxon>Kitasatosporales</taxon>
        <taxon>Streptomycetaceae</taxon>
        <taxon>Streptomyces</taxon>
    </lineage>
</organism>
<evidence type="ECO:0000256" key="1">
    <source>
        <dbReference type="SAM" id="MobiDB-lite"/>
    </source>
</evidence>
<accession>A0ABP3FGT4</accession>
<name>A0ABP3FGT4_9ACTN</name>
<feature type="compositionally biased region" description="Basic and acidic residues" evidence="1">
    <location>
        <begin position="75"/>
        <end position="85"/>
    </location>
</feature>
<evidence type="ECO:0000313" key="3">
    <source>
        <dbReference type="Proteomes" id="UP001501867"/>
    </source>
</evidence>
<keyword evidence="3" id="KW-1185">Reference proteome</keyword>